<keyword evidence="4" id="KW-0378">Hydrolase</keyword>
<keyword evidence="6" id="KW-0229">DNA integration</keyword>
<accession>A0AA38C6W3</accession>
<dbReference type="InterPro" id="IPR012337">
    <property type="entry name" value="RNaseH-like_sf"/>
</dbReference>
<dbReference type="SUPFAM" id="SSF53098">
    <property type="entry name" value="Ribonuclease H-like"/>
    <property type="match status" value="1"/>
</dbReference>
<keyword evidence="3" id="KW-0255">Endonuclease</keyword>
<dbReference type="PANTHER" id="PTHR42648:SF11">
    <property type="entry name" value="TRANSPOSON TY4-P GAG-POL POLYPROTEIN"/>
    <property type="match status" value="1"/>
</dbReference>
<evidence type="ECO:0000256" key="3">
    <source>
        <dbReference type="ARBA" id="ARBA00022759"/>
    </source>
</evidence>
<dbReference type="Proteomes" id="UP000824469">
    <property type="component" value="Unassembled WGS sequence"/>
</dbReference>
<proteinExistence type="predicted"/>
<organism evidence="11 12">
    <name type="scientific">Taxus chinensis</name>
    <name type="common">Chinese yew</name>
    <name type="synonym">Taxus wallichiana var. chinensis</name>
    <dbReference type="NCBI Taxonomy" id="29808"/>
    <lineage>
        <taxon>Eukaryota</taxon>
        <taxon>Viridiplantae</taxon>
        <taxon>Streptophyta</taxon>
        <taxon>Embryophyta</taxon>
        <taxon>Tracheophyta</taxon>
        <taxon>Spermatophyta</taxon>
        <taxon>Pinopsida</taxon>
        <taxon>Pinidae</taxon>
        <taxon>Conifers II</taxon>
        <taxon>Cupressales</taxon>
        <taxon>Taxaceae</taxon>
        <taxon>Taxus</taxon>
    </lineage>
</organism>
<keyword evidence="7" id="KW-0695">RNA-directed DNA polymerase</keyword>
<comment type="caution">
    <text evidence="11">The sequence shown here is derived from an EMBL/GenBank/DDBJ whole genome shotgun (WGS) entry which is preliminary data.</text>
</comment>
<dbReference type="GO" id="GO:0016787">
    <property type="term" value="F:hydrolase activity"/>
    <property type="evidence" value="ECO:0007669"/>
    <property type="project" value="UniProtKB-KW"/>
</dbReference>
<dbReference type="InterPro" id="IPR039537">
    <property type="entry name" value="Retrotran_Ty1/copia-like"/>
</dbReference>
<keyword evidence="9" id="KW-0233">DNA recombination</keyword>
<dbReference type="GO" id="GO:0003887">
    <property type="term" value="F:DNA-directed DNA polymerase activity"/>
    <property type="evidence" value="ECO:0007669"/>
    <property type="project" value="UniProtKB-KW"/>
</dbReference>
<feature type="non-terminal residue" evidence="11">
    <location>
        <position position="1"/>
    </location>
</feature>
<evidence type="ECO:0000259" key="10">
    <source>
        <dbReference type="PROSITE" id="PS50994"/>
    </source>
</evidence>
<evidence type="ECO:0000256" key="5">
    <source>
        <dbReference type="ARBA" id="ARBA00022842"/>
    </source>
</evidence>
<gene>
    <name evidence="11" type="ORF">KI387_038518</name>
</gene>
<sequence>KFKALVENEVGRKIKTLRSDRGGEFTSNEFKTYLEAHGIFRQMPPTHTPQHN</sequence>
<keyword evidence="12" id="KW-1185">Reference proteome</keyword>
<keyword evidence="5" id="KW-0460">Magnesium</keyword>
<dbReference type="GO" id="GO:0003964">
    <property type="term" value="F:RNA-directed DNA polymerase activity"/>
    <property type="evidence" value="ECO:0007669"/>
    <property type="project" value="UniProtKB-KW"/>
</dbReference>
<protein>
    <recommendedName>
        <fullName evidence="10">Integrase catalytic domain-containing protein</fullName>
    </recommendedName>
</protein>
<reference evidence="11 12" key="1">
    <citation type="journal article" date="2021" name="Nat. Plants">
        <title>The Taxus genome provides insights into paclitaxel biosynthesis.</title>
        <authorList>
            <person name="Xiong X."/>
            <person name="Gou J."/>
            <person name="Liao Q."/>
            <person name="Li Y."/>
            <person name="Zhou Q."/>
            <person name="Bi G."/>
            <person name="Li C."/>
            <person name="Du R."/>
            <person name="Wang X."/>
            <person name="Sun T."/>
            <person name="Guo L."/>
            <person name="Liang H."/>
            <person name="Lu P."/>
            <person name="Wu Y."/>
            <person name="Zhang Z."/>
            <person name="Ro D.K."/>
            <person name="Shang Y."/>
            <person name="Huang S."/>
            <person name="Yan J."/>
        </authorList>
    </citation>
    <scope>NUCLEOTIDE SEQUENCE [LARGE SCALE GENOMIC DNA]</scope>
    <source>
        <strain evidence="11">Ta-2019</strain>
    </source>
</reference>
<keyword evidence="1" id="KW-0540">Nuclease</keyword>
<evidence type="ECO:0000256" key="6">
    <source>
        <dbReference type="ARBA" id="ARBA00022908"/>
    </source>
</evidence>
<dbReference type="GO" id="GO:0004519">
    <property type="term" value="F:endonuclease activity"/>
    <property type="evidence" value="ECO:0007669"/>
    <property type="project" value="UniProtKB-KW"/>
</dbReference>
<dbReference type="InterPro" id="IPR001584">
    <property type="entry name" value="Integrase_cat-core"/>
</dbReference>
<evidence type="ECO:0000313" key="11">
    <source>
        <dbReference type="EMBL" id="KAH9294930.1"/>
    </source>
</evidence>
<dbReference type="GO" id="GO:0015074">
    <property type="term" value="P:DNA integration"/>
    <property type="evidence" value="ECO:0007669"/>
    <property type="project" value="UniProtKB-KW"/>
</dbReference>
<keyword evidence="8" id="KW-0239">DNA-directed DNA polymerase</keyword>
<dbReference type="GO" id="GO:0046872">
    <property type="term" value="F:metal ion binding"/>
    <property type="evidence" value="ECO:0007669"/>
    <property type="project" value="UniProtKB-KW"/>
</dbReference>
<keyword evidence="8" id="KW-0808">Transferase</keyword>
<evidence type="ECO:0000256" key="2">
    <source>
        <dbReference type="ARBA" id="ARBA00022723"/>
    </source>
</evidence>
<name>A0AA38C6W3_TAXCH</name>
<evidence type="ECO:0000256" key="4">
    <source>
        <dbReference type="ARBA" id="ARBA00022801"/>
    </source>
</evidence>
<evidence type="ECO:0000313" key="12">
    <source>
        <dbReference type="Proteomes" id="UP000824469"/>
    </source>
</evidence>
<keyword evidence="2" id="KW-0479">Metal-binding</keyword>
<dbReference type="GO" id="GO:0003676">
    <property type="term" value="F:nucleic acid binding"/>
    <property type="evidence" value="ECO:0007669"/>
    <property type="project" value="InterPro"/>
</dbReference>
<evidence type="ECO:0000256" key="9">
    <source>
        <dbReference type="ARBA" id="ARBA00023172"/>
    </source>
</evidence>
<dbReference type="PANTHER" id="PTHR42648">
    <property type="entry name" value="TRANSPOSASE, PUTATIVE-RELATED"/>
    <property type="match status" value="1"/>
</dbReference>
<dbReference type="InterPro" id="IPR036397">
    <property type="entry name" value="RNaseH_sf"/>
</dbReference>
<keyword evidence="8" id="KW-0548">Nucleotidyltransferase</keyword>
<feature type="domain" description="Integrase catalytic" evidence="10">
    <location>
        <begin position="1"/>
        <end position="52"/>
    </location>
</feature>
<dbReference type="PROSITE" id="PS50994">
    <property type="entry name" value="INTEGRASE"/>
    <property type="match status" value="1"/>
</dbReference>
<dbReference type="EMBL" id="JAHRHJ020000011">
    <property type="protein sequence ID" value="KAH9294930.1"/>
    <property type="molecule type" value="Genomic_DNA"/>
</dbReference>
<dbReference type="AlphaFoldDB" id="A0AA38C6W3"/>
<dbReference type="GO" id="GO:0006310">
    <property type="term" value="P:DNA recombination"/>
    <property type="evidence" value="ECO:0007669"/>
    <property type="project" value="UniProtKB-KW"/>
</dbReference>
<feature type="non-terminal residue" evidence="11">
    <location>
        <position position="52"/>
    </location>
</feature>
<evidence type="ECO:0000256" key="1">
    <source>
        <dbReference type="ARBA" id="ARBA00022722"/>
    </source>
</evidence>
<evidence type="ECO:0000256" key="8">
    <source>
        <dbReference type="ARBA" id="ARBA00022932"/>
    </source>
</evidence>
<dbReference type="Gene3D" id="3.30.420.10">
    <property type="entry name" value="Ribonuclease H-like superfamily/Ribonuclease H"/>
    <property type="match status" value="1"/>
</dbReference>
<evidence type="ECO:0000256" key="7">
    <source>
        <dbReference type="ARBA" id="ARBA00022918"/>
    </source>
</evidence>